<comment type="similarity">
    <text evidence="1">Belongs to the helicase family. UvrD subfamily.</text>
</comment>
<reference evidence="13 15" key="1">
    <citation type="submission" date="2017-07" db="EMBL/GenBank/DDBJ databases">
        <title>Bifidobacterium novel species.</title>
        <authorList>
            <person name="Lugli G.A."/>
            <person name="Milani C."/>
            <person name="Duranti S."/>
            <person name="Mangifesta M."/>
        </authorList>
    </citation>
    <scope>NUCLEOTIDE SEQUENCE [LARGE SCALE GENOMIC DNA]</scope>
    <source>
        <strain evidence="13 15">45</strain>
    </source>
</reference>
<feature type="domain" description="UvrD-like helicase ATP-binding" evidence="12">
    <location>
        <begin position="340"/>
        <end position="628"/>
    </location>
</feature>
<dbReference type="GO" id="GO:0016787">
    <property type="term" value="F:hydrolase activity"/>
    <property type="evidence" value="ECO:0007669"/>
    <property type="project" value="UniProtKB-UniRule"/>
</dbReference>
<dbReference type="GO" id="GO:0043138">
    <property type="term" value="F:3'-5' DNA helicase activity"/>
    <property type="evidence" value="ECO:0007669"/>
    <property type="project" value="UniProtKB-EC"/>
</dbReference>
<evidence type="ECO:0000256" key="8">
    <source>
        <dbReference type="ARBA" id="ARBA00034808"/>
    </source>
</evidence>
<evidence type="ECO:0000259" key="12">
    <source>
        <dbReference type="PROSITE" id="PS51198"/>
    </source>
</evidence>
<accession>A0A2N5IT81</accession>
<keyword evidence="2 10" id="KW-0547">Nucleotide-binding</keyword>
<feature type="region of interest" description="Disordered" evidence="11">
    <location>
        <begin position="122"/>
        <end position="186"/>
    </location>
</feature>
<evidence type="ECO:0000256" key="11">
    <source>
        <dbReference type="SAM" id="MobiDB-lite"/>
    </source>
</evidence>
<comment type="catalytic activity">
    <reaction evidence="9">
        <text>ATP + H2O = ADP + phosphate + H(+)</text>
        <dbReference type="Rhea" id="RHEA:13065"/>
        <dbReference type="ChEBI" id="CHEBI:15377"/>
        <dbReference type="ChEBI" id="CHEBI:15378"/>
        <dbReference type="ChEBI" id="CHEBI:30616"/>
        <dbReference type="ChEBI" id="CHEBI:43474"/>
        <dbReference type="ChEBI" id="CHEBI:456216"/>
        <dbReference type="EC" id="5.6.2.4"/>
    </reaction>
</comment>
<dbReference type="Proteomes" id="UP000234855">
    <property type="component" value="Unassembled WGS sequence"/>
</dbReference>
<dbReference type="SUPFAM" id="SSF143011">
    <property type="entry name" value="RelE-like"/>
    <property type="match status" value="1"/>
</dbReference>
<keyword evidence="5 10" id="KW-0067">ATP-binding</keyword>
<dbReference type="Proteomes" id="UP000663067">
    <property type="component" value="Chromosome"/>
</dbReference>
<dbReference type="Pfam" id="PF00580">
    <property type="entry name" value="UvrD-helicase"/>
    <property type="match status" value="1"/>
</dbReference>
<evidence type="ECO:0000256" key="10">
    <source>
        <dbReference type="PROSITE-ProRule" id="PRU00560"/>
    </source>
</evidence>
<evidence type="ECO:0000256" key="6">
    <source>
        <dbReference type="ARBA" id="ARBA00023235"/>
    </source>
</evidence>
<dbReference type="InterPro" id="IPR035093">
    <property type="entry name" value="RelE/ParE_toxin_dom_sf"/>
</dbReference>
<dbReference type="Gene3D" id="3.40.50.300">
    <property type="entry name" value="P-loop containing nucleotide triphosphate hydrolases"/>
    <property type="match status" value="2"/>
</dbReference>
<dbReference type="Gene3D" id="1.10.10.160">
    <property type="match status" value="1"/>
</dbReference>
<evidence type="ECO:0000256" key="7">
    <source>
        <dbReference type="ARBA" id="ARBA00034617"/>
    </source>
</evidence>
<feature type="compositionally biased region" description="Polar residues" evidence="11">
    <location>
        <begin position="131"/>
        <end position="164"/>
    </location>
</feature>
<evidence type="ECO:0000256" key="4">
    <source>
        <dbReference type="ARBA" id="ARBA00022806"/>
    </source>
</evidence>
<dbReference type="EMBL" id="CP071591">
    <property type="protein sequence ID" value="QSY57725.1"/>
    <property type="molecule type" value="Genomic_DNA"/>
</dbReference>
<dbReference type="Pfam" id="PF13361">
    <property type="entry name" value="UvrD_C"/>
    <property type="match status" value="1"/>
</dbReference>
<feature type="binding site" evidence="10">
    <location>
        <begin position="361"/>
        <end position="368"/>
    </location>
    <ligand>
        <name>ATP</name>
        <dbReference type="ChEBI" id="CHEBI:30616"/>
    </ligand>
</feature>
<dbReference type="PANTHER" id="PTHR11070">
    <property type="entry name" value="UVRD / RECB / PCRA DNA HELICASE FAMILY MEMBER"/>
    <property type="match status" value="1"/>
</dbReference>
<dbReference type="InterPro" id="IPR000212">
    <property type="entry name" value="DNA_helicase_UvrD/REP"/>
</dbReference>
<dbReference type="AlphaFoldDB" id="A0A2N5IT81"/>
<protein>
    <recommendedName>
        <fullName evidence="8">DNA 3'-5' helicase</fullName>
        <ecNumber evidence="8">5.6.2.4</ecNumber>
    </recommendedName>
</protein>
<name>A0A2N5IT81_9BIFI</name>
<dbReference type="EMBL" id="NMWV01000010">
    <property type="protein sequence ID" value="PLS25160.1"/>
    <property type="molecule type" value="Genomic_DNA"/>
</dbReference>
<dbReference type="InterPro" id="IPR027417">
    <property type="entry name" value="P-loop_NTPase"/>
</dbReference>
<evidence type="ECO:0000256" key="5">
    <source>
        <dbReference type="ARBA" id="ARBA00022840"/>
    </source>
</evidence>
<keyword evidence="16" id="KW-1185">Reference proteome</keyword>
<dbReference type="SUPFAM" id="SSF52540">
    <property type="entry name" value="P-loop containing nucleoside triphosphate hydrolases"/>
    <property type="match status" value="1"/>
</dbReference>
<evidence type="ECO:0000256" key="2">
    <source>
        <dbReference type="ARBA" id="ARBA00022741"/>
    </source>
</evidence>
<evidence type="ECO:0000313" key="16">
    <source>
        <dbReference type="Proteomes" id="UP000663067"/>
    </source>
</evidence>
<dbReference type="GO" id="GO:0003677">
    <property type="term" value="F:DNA binding"/>
    <property type="evidence" value="ECO:0007669"/>
    <property type="project" value="UniProtKB-KW"/>
</dbReference>
<gene>
    <name evidence="14" type="ORF">BLI708_11125</name>
    <name evidence="13" type="ORF">Tam1G_0726</name>
</gene>
<reference evidence="14 16" key="2">
    <citation type="submission" date="2021-03" db="EMBL/GenBank/DDBJ databases">
        <title>Genome sequencing of Bifidobacterium imperatoris JCM 32708.</title>
        <authorList>
            <person name="Kim J."/>
        </authorList>
    </citation>
    <scope>NUCLEOTIDE SEQUENCE [LARGE SCALE GENOMIC DNA]</scope>
    <source>
        <strain evidence="14 16">JCM 32708</strain>
    </source>
</reference>
<comment type="catalytic activity">
    <reaction evidence="7">
        <text>Couples ATP hydrolysis with the unwinding of duplex DNA by translocating in the 3'-5' direction.</text>
        <dbReference type="EC" id="5.6.2.4"/>
    </reaction>
</comment>
<evidence type="ECO:0000256" key="3">
    <source>
        <dbReference type="ARBA" id="ARBA00022801"/>
    </source>
</evidence>
<dbReference type="PANTHER" id="PTHR11070:SF45">
    <property type="entry name" value="DNA 3'-5' HELICASE"/>
    <property type="match status" value="1"/>
</dbReference>
<evidence type="ECO:0000256" key="9">
    <source>
        <dbReference type="ARBA" id="ARBA00048988"/>
    </source>
</evidence>
<keyword evidence="4 10" id="KW-0347">Helicase</keyword>
<dbReference type="GO" id="GO:0005524">
    <property type="term" value="F:ATP binding"/>
    <property type="evidence" value="ECO:0007669"/>
    <property type="project" value="UniProtKB-UniRule"/>
</dbReference>
<dbReference type="InterPro" id="IPR013986">
    <property type="entry name" value="DExx_box_DNA_helicase_dom_sf"/>
</dbReference>
<dbReference type="PROSITE" id="PS51198">
    <property type="entry name" value="UVRD_HELICASE_ATP_BIND"/>
    <property type="match status" value="1"/>
</dbReference>
<proteinExistence type="inferred from homology"/>
<evidence type="ECO:0000313" key="13">
    <source>
        <dbReference type="EMBL" id="PLS25160.1"/>
    </source>
</evidence>
<evidence type="ECO:0000313" key="15">
    <source>
        <dbReference type="Proteomes" id="UP000234855"/>
    </source>
</evidence>
<organism evidence="13 15">
    <name type="scientific">Bifidobacterium imperatoris</name>
    <dbReference type="NCBI Taxonomy" id="2020965"/>
    <lineage>
        <taxon>Bacteria</taxon>
        <taxon>Bacillati</taxon>
        <taxon>Actinomycetota</taxon>
        <taxon>Actinomycetes</taxon>
        <taxon>Bifidobacteriales</taxon>
        <taxon>Bifidobacteriaceae</taxon>
        <taxon>Bifidobacterium</taxon>
    </lineage>
</organism>
<sequence>MSGSKATPAVAINKSFFASFIGLPSRMQTKVNVFLNKFMSNPRSPGIHLEAIKNAKDSKLYSARIDQKYRAIVAFDDASNTYMLVHVDNHEAAYQWAVTKHVEVNPYTRSIQLYDEAPEEERLKASGPYAASSNVASQPSVPDTTTEPRVQETVTTISTSSSPNAFAKPTPISAPVQRTSPSVRHAGPLPADYLALSENDMRRLGVPDMYVPVMLNQTTWDRFQEWSRRLPEEARVYLQLIAEGQSRSEVLSMAAESSESSASLGLEKTLPTSAISNNVLAQKAGASDDADISAESPNQPELSFRDALSTYGTQQEFVVVQGEEDLKRILDAPLEQWRVFLHPSQRGYVERNYHGPFRLLGGAGTGKTVVAMHRAKRLAAQLLKNHSNQKVLFTTYSKNLATDISSNLRLICTPDEMKMIDVINLDSFVYRYLRDKRYGYAIWYDGDDWHTSLDEIWRRAVQDVYTDTLRGVSTNFLKDEWSQVIIPQQVSSINEYLHVARRGRGTRLSRAQKIAIWNATARYQQLMKDERACDIDMAMNMVAQLLKQNPQHRYAHIVVDEGQDFSVPAYRILRALVDEHDNDLFIVGDAQQRIYGRTVVLSKCGINITGRARRLTINYRTTEEIRSAADRVFEESGSNVAESVFAAVSGKAIENGTPVVFDDLNGSTDQGGDSRSLINGPAPQVKRFATRQEEIDFVEQWIFNKCGTAANASSGEENGSAEDNAIAAKNICVVARNGDLVKKWHETLNDDLPYGAYRLDKNEDDRQEPGIRVATMHRVKGLEFDYVIIVDVEDGVCPPRTALNQAADENAREALYKQERSLIYVSLTRARKEVLLLGR</sequence>
<keyword evidence="3 10" id="KW-0378">Hydrolase</keyword>
<keyword evidence="6" id="KW-0413">Isomerase</keyword>
<evidence type="ECO:0000313" key="14">
    <source>
        <dbReference type="EMBL" id="QSY57725.1"/>
    </source>
</evidence>
<dbReference type="InterPro" id="IPR014017">
    <property type="entry name" value="DNA_helicase_UvrD-like_C"/>
</dbReference>
<evidence type="ECO:0000256" key="1">
    <source>
        <dbReference type="ARBA" id="ARBA00009922"/>
    </source>
</evidence>
<dbReference type="InterPro" id="IPR014016">
    <property type="entry name" value="UvrD-like_ATP-bd"/>
</dbReference>
<dbReference type="GO" id="GO:0000725">
    <property type="term" value="P:recombinational repair"/>
    <property type="evidence" value="ECO:0007669"/>
    <property type="project" value="TreeGrafter"/>
</dbReference>
<dbReference type="EC" id="5.6.2.4" evidence="8"/>
<dbReference type="Gene3D" id="3.30.2310.20">
    <property type="entry name" value="RelE-like"/>
    <property type="match status" value="1"/>
</dbReference>
<dbReference type="RefSeq" id="WP_101625510.1">
    <property type="nucleotide sequence ID" value="NZ_CP071591.1"/>
</dbReference>